<evidence type="ECO:0000259" key="2">
    <source>
        <dbReference type="Pfam" id="PF21922"/>
    </source>
</evidence>
<dbReference type="SUPFAM" id="SSF56519">
    <property type="entry name" value="Penicillin binding protein dimerisation domain"/>
    <property type="match status" value="1"/>
</dbReference>
<keyword evidence="4" id="KW-1185">Reference proteome</keyword>
<dbReference type="SUPFAM" id="SSF56601">
    <property type="entry name" value="beta-lactamase/transpeptidase-like"/>
    <property type="match status" value="1"/>
</dbReference>
<dbReference type="Proteomes" id="UP000823123">
    <property type="component" value="Unassembled WGS sequence"/>
</dbReference>
<accession>A0ABS1CBA9</accession>
<dbReference type="InterPro" id="IPR054120">
    <property type="entry name" value="PBPA_dimer"/>
</dbReference>
<gene>
    <name evidence="3" type="ORF">IBJ83_05320</name>
</gene>
<dbReference type="EMBL" id="JACVDA010000013">
    <property type="protein sequence ID" value="MBK1468735.1"/>
    <property type="molecule type" value="Genomic_DNA"/>
</dbReference>
<name>A0ABS1CBA9_9FIRM</name>
<feature type="domain" description="Penicillin-binding protein transpeptidase" evidence="1">
    <location>
        <begin position="156"/>
        <end position="449"/>
    </location>
</feature>
<organism evidence="3 4">
    <name type="scientific">Parvimonas parva</name>
    <dbReference type="NCBI Taxonomy" id="2769485"/>
    <lineage>
        <taxon>Bacteria</taxon>
        <taxon>Bacillati</taxon>
        <taxon>Bacillota</taxon>
        <taxon>Tissierellia</taxon>
        <taxon>Tissierellales</taxon>
        <taxon>Peptoniphilaceae</taxon>
        <taxon>Parvimonas</taxon>
    </lineage>
</organism>
<dbReference type="Gene3D" id="3.90.1310.10">
    <property type="entry name" value="Penicillin-binding protein 2a (Domain 2)"/>
    <property type="match status" value="1"/>
</dbReference>
<evidence type="ECO:0000259" key="1">
    <source>
        <dbReference type="Pfam" id="PF00905"/>
    </source>
</evidence>
<protein>
    <submittedName>
        <fullName evidence="3">Penicillin-binding protein 2</fullName>
    </submittedName>
</protein>
<dbReference type="InterPro" id="IPR012338">
    <property type="entry name" value="Beta-lactam/transpept-like"/>
</dbReference>
<dbReference type="Gene3D" id="3.40.710.10">
    <property type="entry name" value="DD-peptidase/beta-lactamase superfamily"/>
    <property type="match status" value="1"/>
</dbReference>
<dbReference type="InterPro" id="IPR036138">
    <property type="entry name" value="PBP_dimer_sf"/>
</dbReference>
<dbReference type="PANTHER" id="PTHR30627:SF24">
    <property type="entry name" value="PENICILLIN-BINDING PROTEIN 4B"/>
    <property type="match status" value="1"/>
</dbReference>
<dbReference type="Pfam" id="PF21922">
    <property type="entry name" value="PBP_dimer_2"/>
    <property type="match status" value="1"/>
</dbReference>
<evidence type="ECO:0000313" key="4">
    <source>
        <dbReference type="Proteomes" id="UP000823123"/>
    </source>
</evidence>
<comment type="caution">
    <text evidence="3">The sequence shown here is derived from an EMBL/GenBank/DDBJ whole genome shotgun (WGS) entry which is preliminary data.</text>
</comment>
<sequence length="466" mass="52078">MTESKRYKRVLTFISLLFILILGYMTYFQVVKSDKLKNDENNKRNWVDDNKLKRGNILDSNGNILAETKEDEKGEKYRHFPYGSAYAHIVGYNSKKYGKTGIEKKFNATLLNKQDKTPIGELKKILVDQKEGNTVKLTTNTELQQYAEALLEGHKGSMILMNPQTGAIITMADRPTFDPNTIEANWSNIIADEENAPLLARSIGGLFPPGSVYKIVTGTALLEKLSGEDLKYNDKGSTIIENYKINNYANEYNGNIDLRKAIVKSSNTYFADQVQKIGVDAMIDVNKRFMFGQEIPFELKTAISPIPFNEKTTALELGTGAFGQGKDLVTPLQVALFTSAVANGGNMMKPYIVGEILDPKGKIIEKISPEILTRVSDKKTMDTMKDYLKSSGDANFIGFIRGKKVAGKTGTAEKTKDKIHSWVTVFYPVDNPTIVCTAFFEEENKVAYEMIPLVKKLVNKAVELGY</sequence>
<feature type="domain" description="Penicillin binding protein A dimerisation" evidence="2">
    <location>
        <begin position="54"/>
        <end position="134"/>
    </location>
</feature>
<dbReference type="InterPro" id="IPR050515">
    <property type="entry name" value="Beta-lactam/transpept"/>
</dbReference>
<reference evidence="3 4" key="1">
    <citation type="submission" date="2020-09" db="EMBL/GenBank/DDBJ databases">
        <title>Parvimonas S3374 sp. nov.</title>
        <authorList>
            <person name="Buhl M."/>
        </authorList>
    </citation>
    <scope>NUCLEOTIDE SEQUENCE [LARGE SCALE GENOMIC DNA]</scope>
    <source>
        <strain evidence="3 4">S3374</strain>
    </source>
</reference>
<dbReference type="RefSeq" id="WP_201275653.1">
    <property type="nucleotide sequence ID" value="NZ_JACVDA010000013.1"/>
</dbReference>
<dbReference type="Pfam" id="PF00905">
    <property type="entry name" value="Transpeptidase"/>
    <property type="match status" value="1"/>
</dbReference>
<proteinExistence type="predicted"/>
<dbReference type="PANTHER" id="PTHR30627">
    <property type="entry name" value="PEPTIDOGLYCAN D,D-TRANSPEPTIDASE"/>
    <property type="match status" value="1"/>
</dbReference>
<evidence type="ECO:0000313" key="3">
    <source>
        <dbReference type="EMBL" id="MBK1468735.1"/>
    </source>
</evidence>
<dbReference type="InterPro" id="IPR001460">
    <property type="entry name" value="PCN-bd_Tpept"/>
</dbReference>